<evidence type="ECO:0000256" key="1">
    <source>
        <dbReference type="SAM" id="Phobius"/>
    </source>
</evidence>
<accession>A0ABS6WZA6</accession>
<sequence length="54" mass="6189">MMLLLVLWVLPFCGWLVALVRRRLAGKPLTAWGVVAFWGSLLPMIYLGYWALLI</sequence>
<name>A0ABS6WZA6_9BACT</name>
<dbReference type="Proteomes" id="UP000826188">
    <property type="component" value="Unassembled WGS sequence"/>
</dbReference>
<feature type="transmembrane region" description="Helical" evidence="1">
    <location>
        <begin position="29"/>
        <end position="52"/>
    </location>
</feature>
<comment type="caution">
    <text evidence="2">The sequence shown here is derived from an EMBL/GenBank/DDBJ whole genome shotgun (WGS) entry which is preliminary data.</text>
</comment>
<keyword evidence="1" id="KW-1133">Transmembrane helix</keyword>
<proteinExistence type="predicted"/>
<organism evidence="2 3">
    <name type="scientific">Hymenobacter profundi</name>
    <dbReference type="NCBI Taxonomy" id="1982110"/>
    <lineage>
        <taxon>Bacteria</taxon>
        <taxon>Pseudomonadati</taxon>
        <taxon>Bacteroidota</taxon>
        <taxon>Cytophagia</taxon>
        <taxon>Cytophagales</taxon>
        <taxon>Hymenobacteraceae</taxon>
        <taxon>Hymenobacter</taxon>
    </lineage>
</organism>
<keyword evidence="1" id="KW-0472">Membrane</keyword>
<evidence type="ECO:0008006" key="4">
    <source>
        <dbReference type="Google" id="ProtNLM"/>
    </source>
</evidence>
<evidence type="ECO:0000313" key="2">
    <source>
        <dbReference type="EMBL" id="MBW3128366.1"/>
    </source>
</evidence>
<keyword evidence="1" id="KW-0812">Transmembrane</keyword>
<gene>
    <name evidence="2" type="ORF">KYK14_07375</name>
</gene>
<dbReference type="EMBL" id="JAHWGL010000020">
    <property type="protein sequence ID" value="MBW3128366.1"/>
    <property type="molecule type" value="Genomic_DNA"/>
</dbReference>
<reference evidence="2 3" key="1">
    <citation type="submission" date="2021-07" db="EMBL/GenBank/DDBJ databases">
        <title>Hymenobacter profundi sp. nov., isolated from deep-sea water.</title>
        <authorList>
            <person name="Kim M.K."/>
        </authorList>
    </citation>
    <scope>NUCLEOTIDE SEQUENCE [LARGE SCALE GENOMIC DNA]</scope>
    <source>
        <strain evidence="2 3">M2</strain>
    </source>
</reference>
<protein>
    <recommendedName>
        <fullName evidence="4">Cardiolipin synthase N-terminal domain-containing protein</fullName>
    </recommendedName>
</protein>
<keyword evidence="3" id="KW-1185">Reference proteome</keyword>
<evidence type="ECO:0000313" key="3">
    <source>
        <dbReference type="Proteomes" id="UP000826188"/>
    </source>
</evidence>